<evidence type="ECO:0000256" key="2">
    <source>
        <dbReference type="SAM" id="MobiDB-lite"/>
    </source>
</evidence>
<organism evidence="3 4">
    <name type="scientific">Trichomonas vaginalis (strain ATCC PRA-98 / G3)</name>
    <dbReference type="NCBI Taxonomy" id="412133"/>
    <lineage>
        <taxon>Eukaryota</taxon>
        <taxon>Metamonada</taxon>
        <taxon>Parabasalia</taxon>
        <taxon>Trichomonadida</taxon>
        <taxon>Trichomonadidae</taxon>
        <taxon>Trichomonas</taxon>
    </lineage>
</organism>
<feature type="compositionally biased region" description="Acidic residues" evidence="2">
    <location>
        <begin position="718"/>
        <end position="727"/>
    </location>
</feature>
<dbReference type="Proteomes" id="UP000001542">
    <property type="component" value="Unassembled WGS sequence"/>
</dbReference>
<evidence type="ECO:0000256" key="1">
    <source>
        <dbReference type="SAM" id="Coils"/>
    </source>
</evidence>
<accession>A2EZ51</accession>
<evidence type="ECO:0000313" key="4">
    <source>
        <dbReference type="Proteomes" id="UP000001542"/>
    </source>
</evidence>
<dbReference type="InParanoid" id="A2EZ51"/>
<dbReference type="KEGG" id="tva:4759870"/>
<feature type="coiled-coil region" evidence="1">
    <location>
        <begin position="495"/>
        <end position="596"/>
    </location>
</feature>
<reference evidence="3" key="2">
    <citation type="journal article" date="2007" name="Science">
        <title>Draft genome sequence of the sexually transmitted pathogen Trichomonas vaginalis.</title>
        <authorList>
            <person name="Carlton J.M."/>
            <person name="Hirt R.P."/>
            <person name="Silva J.C."/>
            <person name="Delcher A.L."/>
            <person name="Schatz M."/>
            <person name="Zhao Q."/>
            <person name="Wortman J.R."/>
            <person name="Bidwell S.L."/>
            <person name="Alsmark U.C.M."/>
            <person name="Besteiro S."/>
            <person name="Sicheritz-Ponten T."/>
            <person name="Noel C.J."/>
            <person name="Dacks J.B."/>
            <person name="Foster P.G."/>
            <person name="Simillion C."/>
            <person name="Van de Peer Y."/>
            <person name="Miranda-Saavedra D."/>
            <person name="Barton G.J."/>
            <person name="Westrop G.D."/>
            <person name="Mueller S."/>
            <person name="Dessi D."/>
            <person name="Fiori P.L."/>
            <person name="Ren Q."/>
            <person name="Paulsen I."/>
            <person name="Zhang H."/>
            <person name="Bastida-Corcuera F.D."/>
            <person name="Simoes-Barbosa A."/>
            <person name="Brown M.T."/>
            <person name="Hayes R.D."/>
            <person name="Mukherjee M."/>
            <person name="Okumura C.Y."/>
            <person name="Schneider R."/>
            <person name="Smith A.J."/>
            <person name="Vanacova S."/>
            <person name="Villalvazo M."/>
            <person name="Haas B.J."/>
            <person name="Pertea M."/>
            <person name="Feldblyum T.V."/>
            <person name="Utterback T.R."/>
            <person name="Shu C.L."/>
            <person name="Osoegawa K."/>
            <person name="de Jong P.J."/>
            <person name="Hrdy I."/>
            <person name="Horvathova L."/>
            <person name="Zubacova Z."/>
            <person name="Dolezal P."/>
            <person name="Malik S.B."/>
            <person name="Logsdon J.M. Jr."/>
            <person name="Henze K."/>
            <person name="Gupta A."/>
            <person name="Wang C.C."/>
            <person name="Dunne R.L."/>
            <person name="Upcroft J.A."/>
            <person name="Upcroft P."/>
            <person name="White O."/>
            <person name="Salzberg S.L."/>
            <person name="Tang P."/>
            <person name="Chiu C.-H."/>
            <person name="Lee Y.-S."/>
            <person name="Embley T.M."/>
            <person name="Coombs G.H."/>
            <person name="Mottram J.C."/>
            <person name="Tachezy J."/>
            <person name="Fraser-Liggett C.M."/>
            <person name="Johnson P.J."/>
        </authorList>
    </citation>
    <scope>NUCLEOTIDE SEQUENCE [LARGE SCALE GENOMIC DNA]</scope>
    <source>
        <strain evidence="3">G3</strain>
    </source>
</reference>
<dbReference type="VEuPathDB" id="TrichDB:TVAG_383420"/>
<dbReference type="RefSeq" id="XP_001314483.1">
    <property type="nucleotide sequence ID" value="XM_001314459.1"/>
</dbReference>
<feature type="coiled-coil region" evidence="1">
    <location>
        <begin position="219"/>
        <end position="246"/>
    </location>
</feature>
<feature type="region of interest" description="Disordered" evidence="2">
    <location>
        <begin position="687"/>
        <end position="737"/>
    </location>
</feature>
<name>A2EZ51_TRIV3</name>
<evidence type="ECO:0000313" key="3">
    <source>
        <dbReference type="EMBL" id="EAY02039.1"/>
    </source>
</evidence>
<keyword evidence="4" id="KW-1185">Reference proteome</keyword>
<dbReference type="STRING" id="5722.A2EZ51"/>
<protein>
    <submittedName>
        <fullName evidence="3">Uncharacterized protein</fullName>
    </submittedName>
</protein>
<keyword evidence="1" id="KW-0175">Coiled coil</keyword>
<gene>
    <name evidence="3" type="ORF">TVAG_383420</name>
</gene>
<dbReference type="eggNOG" id="KOG1836">
    <property type="taxonomic scope" value="Eukaryota"/>
</dbReference>
<proteinExistence type="predicted"/>
<dbReference type="EMBL" id="DS113548">
    <property type="protein sequence ID" value="EAY02039.1"/>
    <property type="molecule type" value="Genomic_DNA"/>
</dbReference>
<dbReference type="AlphaFoldDB" id="A2EZ51"/>
<reference evidence="3" key="1">
    <citation type="submission" date="2006-10" db="EMBL/GenBank/DDBJ databases">
        <authorList>
            <person name="Amadeo P."/>
            <person name="Zhao Q."/>
            <person name="Wortman J."/>
            <person name="Fraser-Liggett C."/>
            <person name="Carlton J."/>
        </authorList>
    </citation>
    <scope>NUCLEOTIDE SEQUENCE</scope>
    <source>
        <strain evidence="3">G3</strain>
    </source>
</reference>
<feature type="coiled-coil region" evidence="1">
    <location>
        <begin position="271"/>
        <end position="333"/>
    </location>
</feature>
<feature type="compositionally biased region" description="Polar residues" evidence="2">
    <location>
        <begin position="698"/>
        <end position="708"/>
    </location>
</feature>
<sequence>MLQISRWICYESGTQSNQYNDFLLFISDDSMKIPVICCVNSSLIHEKFVKMRDLLKNEKKRAMIYTKNPFELQCLFRYLNNQSFSLPLDRLQILNEEFKRYDIAMIPTNKFYQIPSQAEEFINILSKTIKSNKNYQLFRHSFIQNYNILKNSPSFKELPMKIIVELLQNGIESDVNPTVTRNIISDIIENLETKYQTQKKKYKTKITALLSEINRLGPYDNDSENVSQLKKQINDLTEQLDSITKKQSQEKPSSPSKVNIYEKNAADLQYIAELLKKIQESNDEMLKIQQENEDMRAQSIADKDELESLRFSLSESAKQISQLQIQNDSLSKEVFKTQKKLDSSMQKYSESMTKLSQNSDATIQKLDKEKRILQSEYDNIKAQFDKISKENEENKKSKDFLEIELSEKSKLIQAATQREIMSTQEKEFHEQLISQKKKQIESLNAELVSHNLDIQRYKTIIQQWNQMNDELYKTKKQLEKCKKSEMQNQLNDTKLYEQSKSIEQLTEENRKLTESNEQLNKIIQELRDSYNKEKIQWETEKEDLKDQISQLSMSLIASENNNERIQNETASEISKLKKAASEYKKISIENEMLKEKIIQLTPQKQMSSPEPNVLSYNSPQYRTPTIYSTQTEANTISQLKSQNSLLEKRVSDLQNVINDQLQSKTKEIQLQKQIEILMQNLSNKEKENNELRAKMKKSNSSISDNLTSADKDMVFTTQDEEESEDETYTSNNSAEDI</sequence>
<feature type="coiled-coil region" evidence="1">
    <location>
        <begin position="363"/>
        <end position="453"/>
    </location>
</feature>
<dbReference type="VEuPathDB" id="TrichDB:TVAGG3_0458690"/>
<dbReference type="SMR" id="A2EZ51"/>